<dbReference type="InterPro" id="IPR017896">
    <property type="entry name" value="4Fe4S_Fe-S-bd"/>
</dbReference>
<dbReference type="AlphaFoldDB" id="A0A212KZ19"/>
<evidence type="ECO:0000256" key="2">
    <source>
        <dbReference type="ARBA" id="ARBA00023004"/>
    </source>
</evidence>
<sequence>MSGILHAVFFSPTHGSKKLALAVAWPLAQALGKELCEHDLTYPPGRAKKLCCGPDDVLLLAFPVYAGRVPRLLDGFLSVLDGKGARAAVMAVYGNRHYDDALLEAVDALQKRNCDVVAAAAFIAEHSLASAIGTGRPDDRDMELAGEFARHTAQAILSGHAGPVAVPGNHPYKELPPAVDIRPKTSEACTQCMLCASQCPVQVISEDDPALVNQGCIRCCACVKACPEQAKFFDQEPVLKIIAMLEEKCRDRKEPEIFTV</sequence>
<reference evidence="5" key="1">
    <citation type="submission" date="2016-08" db="EMBL/GenBank/DDBJ databases">
        <authorList>
            <person name="Seilhamer J.J."/>
        </authorList>
    </citation>
    <scope>NUCLEOTIDE SEQUENCE</scope>
    <source>
        <strain evidence="5">86-1</strain>
    </source>
</reference>
<feature type="domain" description="4Fe-4S ferredoxin-type" evidence="4">
    <location>
        <begin position="208"/>
        <end position="236"/>
    </location>
</feature>
<dbReference type="Gene3D" id="3.40.50.360">
    <property type="match status" value="1"/>
</dbReference>
<organism evidence="5">
    <name type="scientific">uncultured Desulfovibrio sp</name>
    <dbReference type="NCBI Taxonomy" id="167968"/>
    <lineage>
        <taxon>Bacteria</taxon>
        <taxon>Pseudomonadati</taxon>
        <taxon>Thermodesulfobacteriota</taxon>
        <taxon>Desulfovibrionia</taxon>
        <taxon>Desulfovibrionales</taxon>
        <taxon>Desulfovibrionaceae</taxon>
        <taxon>Desulfovibrio</taxon>
        <taxon>environmental samples</taxon>
    </lineage>
</organism>
<dbReference type="InterPro" id="IPR017900">
    <property type="entry name" value="4Fe4S_Fe_S_CS"/>
</dbReference>
<keyword evidence="2" id="KW-0408">Iron</keyword>
<dbReference type="SUPFAM" id="SSF54862">
    <property type="entry name" value="4Fe-4S ferredoxins"/>
    <property type="match status" value="1"/>
</dbReference>
<dbReference type="SUPFAM" id="SSF52218">
    <property type="entry name" value="Flavoproteins"/>
    <property type="match status" value="1"/>
</dbReference>
<evidence type="ECO:0000259" key="4">
    <source>
        <dbReference type="PROSITE" id="PS51379"/>
    </source>
</evidence>
<dbReference type="PROSITE" id="PS51379">
    <property type="entry name" value="4FE4S_FER_2"/>
    <property type="match status" value="2"/>
</dbReference>
<dbReference type="GO" id="GO:0046872">
    <property type="term" value="F:metal ion binding"/>
    <property type="evidence" value="ECO:0007669"/>
    <property type="project" value="UniProtKB-KW"/>
</dbReference>
<keyword evidence="3" id="KW-0411">Iron-sulfur</keyword>
<proteinExistence type="predicted"/>
<name>A0A212KZ19_9BACT</name>
<keyword evidence="1" id="KW-0479">Metal-binding</keyword>
<dbReference type="InterPro" id="IPR029039">
    <property type="entry name" value="Flavoprotein-like_sf"/>
</dbReference>
<evidence type="ECO:0000256" key="3">
    <source>
        <dbReference type="ARBA" id="ARBA00023014"/>
    </source>
</evidence>
<evidence type="ECO:0000313" key="5">
    <source>
        <dbReference type="EMBL" id="SCM70510.1"/>
    </source>
</evidence>
<dbReference type="EMBL" id="FMJC01000001">
    <property type="protein sequence ID" value="SCM70510.1"/>
    <property type="molecule type" value="Genomic_DNA"/>
</dbReference>
<dbReference type="RefSeq" id="WP_179979331.1">
    <property type="nucleotide sequence ID" value="NZ_LT608333.1"/>
</dbReference>
<dbReference type="Pfam" id="PF00037">
    <property type="entry name" value="Fer4"/>
    <property type="match status" value="1"/>
</dbReference>
<protein>
    <submittedName>
        <fullName evidence="5">4Fe-4S ferredoxin iron-sulfur binding domain protein</fullName>
    </submittedName>
</protein>
<gene>
    <name evidence="5" type="ORF">KL86DES1_10452</name>
</gene>
<feature type="domain" description="4Fe-4S ferredoxin-type" evidence="4">
    <location>
        <begin position="177"/>
        <end position="207"/>
    </location>
</feature>
<dbReference type="GO" id="GO:0051536">
    <property type="term" value="F:iron-sulfur cluster binding"/>
    <property type="evidence" value="ECO:0007669"/>
    <property type="project" value="UniProtKB-KW"/>
</dbReference>
<accession>A0A212KZ19</accession>
<dbReference type="Gene3D" id="3.30.70.20">
    <property type="match status" value="1"/>
</dbReference>
<evidence type="ECO:0000256" key="1">
    <source>
        <dbReference type="ARBA" id="ARBA00022723"/>
    </source>
</evidence>
<dbReference type="PROSITE" id="PS00198">
    <property type="entry name" value="4FE4S_FER_1"/>
    <property type="match status" value="1"/>
</dbReference>